<dbReference type="InterPro" id="IPR036286">
    <property type="entry name" value="LexA/Signal_pep-like_sf"/>
</dbReference>
<dbReference type="PANTHER" id="PTHR12383">
    <property type="entry name" value="PROTEASE FAMILY S26 MITOCHONDRIAL INNER MEMBRANE PROTEASE-RELATED"/>
    <property type="match status" value="1"/>
</dbReference>
<sequence length="157" mass="17335">MPLFAGAMPKCRQYAASSARLLFFYAVPAACFLHTVIDYAGEIAPAFGPSMLPTLNMNGDVLLIERLPGWRSRLRVGDMVAFTTPHNPGRRAVKRLLAVGGDTVCVDPTKDVLSFVQVPRGHVWLQGDNYTNSTDSRVYGPIPLGLLHGRITWRLWP</sequence>
<dbReference type="AlphaFoldDB" id="A0A9W8BEM2"/>
<evidence type="ECO:0000313" key="10">
    <source>
        <dbReference type="EMBL" id="KAJ1996799.1"/>
    </source>
</evidence>
<comment type="similarity">
    <text evidence="6">Belongs to the peptidase S26 family. IMP1 subfamily.</text>
</comment>
<keyword evidence="4" id="KW-0496">Mitochondrion</keyword>
<feature type="non-terminal residue" evidence="10">
    <location>
        <position position="1"/>
    </location>
</feature>
<gene>
    <name evidence="10" type="ORF">H4R26_006059</name>
</gene>
<dbReference type="SUPFAM" id="SSF51306">
    <property type="entry name" value="LexA/Signal peptidase"/>
    <property type="match status" value="1"/>
</dbReference>
<keyword evidence="8" id="KW-0812">Transmembrane</keyword>
<dbReference type="Gene3D" id="2.10.109.10">
    <property type="entry name" value="Umud Fragment, subunit A"/>
    <property type="match status" value="1"/>
</dbReference>
<evidence type="ECO:0000256" key="7">
    <source>
        <dbReference type="PIRSR" id="PIRSR600223-1"/>
    </source>
</evidence>
<dbReference type="CDD" id="cd06530">
    <property type="entry name" value="S26_SPase_I"/>
    <property type="match status" value="1"/>
</dbReference>
<dbReference type="Pfam" id="PF10502">
    <property type="entry name" value="Peptidase_S26"/>
    <property type="match status" value="2"/>
</dbReference>
<evidence type="ECO:0000313" key="11">
    <source>
        <dbReference type="Proteomes" id="UP001150907"/>
    </source>
</evidence>
<comment type="caution">
    <text evidence="10">The sequence shown here is derived from an EMBL/GenBank/DDBJ whole genome shotgun (WGS) entry which is preliminary data.</text>
</comment>
<protein>
    <recommendedName>
        <fullName evidence="9">Peptidase S26 domain-containing protein</fullName>
    </recommendedName>
</protein>
<organism evidence="10 11">
    <name type="scientific">Coemansia thaxteri</name>
    <dbReference type="NCBI Taxonomy" id="2663907"/>
    <lineage>
        <taxon>Eukaryota</taxon>
        <taxon>Fungi</taxon>
        <taxon>Fungi incertae sedis</taxon>
        <taxon>Zoopagomycota</taxon>
        <taxon>Kickxellomycotina</taxon>
        <taxon>Kickxellomycetes</taxon>
        <taxon>Kickxellales</taxon>
        <taxon>Kickxellaceae</taxon>
        <taxon>Coemansia</taxon>
    </lineage>
</organism>
<evidence type="ECO:0000256" key="2">
    <source>
        <dbReference type="ARBA" id="ARBA00022792"/>
    </source>
</evidence>
<dbReference type="GO" id="GO:0006465">
    <property type="term" value="P:signal peptide processing"/>
    <property type="evidence" value="ECO:0007669"/>
    <property type="project" value="InterPro"/>
</dbReference>
<dbReference type="EMBL" id="JANBQF010001646">
    <property type="protein sequence ID" value="KAJ1996799.1"/>
    <property type="molecule type" value="Genomic_DNA"/>
</dbReference>
<feature type="domain" description="Peptidase S26" evidence="9">
    <location>
        <begin position="116"/>
        <end position="156"/>
    </location>
</feature>
<evidence type="ECO:0000256" key="5">
    <source>
        <dbReference type="ARBA" id="ARBA00023136"/>
    </source>
</evidence>
<proteinExistence type="inferred from homology"/>
<dbReference type="GO" id="GO:0042720">
    <property type="term" value="C:mitochondrial inner membrane peptidase complex"/>
    <property type="evidence" value="ECO:0007669"/>
    <property type="project" value="TreeGrafter"/>
</dbReference>
<keyword evidence="3" id="KW-0378">Hydrolase</keyword>
<dbReference type="PANTHER" id="PTHR12383:SF16">
    <property type="entry name" value="MITOCHONDRIAL INNER MEMBRANE PROTEASE SUBUNIT 1"/>
    <property type="match status" value="1"/>
</dbReference>
<keyword evidence="2" id="KW-0999">Mitochondrion inner membrane</keyword>
<dbReference type="PRINTS" id="PR00727">
    <property type="entry name" value="LEADERPTASE"/>
</dbReference>
<comment type="subcellular location">
    <subcellularLocation>
        <location evidence="1">Mitochondrion inner membrane</location>
    </subcellularLocation>
</comment>
<reference evidence="10" key="1">
    <citation type="submission" date="2022-07" db="EMBL/GenBank/DDBJ databases">
        <title>Phylogenomic reconstructions and comparative analyses of Kickxellomycotina fungi.</title>
        <authorList>
            <person name="Reynolds N.K."/>
            <person name="Stajich J.E."/>
            <person name="Barry K."/>
            <person name="Grigoriev I.V."/>
            <person name="Crous P."/>
            <person name="Smith M.E."/>
        </authorList>
    </citation>
    <scope>NUCLEOTIDE SEQUENCE</scope>
    <source>
        <strain evidence="10">IMI 214461</strain>
    </source>
</reference>
<dbReference type="InterPro" id="IPR000223">
    <property type="entry name" value="Pept_S26A_signal_pept_1"/>
</dbReference>
<accession>A0A9W8BEM2</accession>
<dbReference type="Proteomes" id="UP001150907">
    <property type="component" value="Unassembled WGS sequence"/>
</dbReference>
<keyword evidence="5 8" id="KW-0472">Membrane</keyword>
<evidence type="ECO:0000259" key="9">
    <source>
        <dbReference type="Pfam" id="PF10502"/>
    </source>
</evidence>
<feature type="transmembrane region" description="Helical" evidence="8">
    <location>
        <begin position="21"/>
        <end position="41"/>
    </location>
</feature>
<dbReference type="InterPro" id="IPR019757">
    <property type="entry name" value="Pept_S26A_signal_pept_1_Lys-AS"/>
</dbReference>
<name>A0A9W8BEM2_9FUNG</name>
<dbReference type="InterPro" id="IPR052064">
    <property type="entry name" value="Mito_IMP1_subunit"/>
</dbReference>
<evidence type="ECO:0000256" key="4">
    <source>
        <dbReference type="ARBA" id="ARBA00023128"/>
    </source>
</evidence>
<evidence type="ECO:0000256" key="3">
    <source>
        <dbReference type="ARBA" id="ARBA00022801"/>
    </source>
</evidence>
<evidence type="ECO:0000256" key="1">
    <source>
        <dbReference type="ARBA" id="ARBA00004273"/>
    </source>
</evidence>
<evidence type="ECO:0000256" key="6">
    <source>
        <dbReference type="ARBA" id="ARBA00038445"/>
    </source>
</evidence>
<keyword evidence="11" id="KW-1185">Reference proteome</keyword>
<dbReference type="GO" id="GO:0006627">
    <property type="term" value="P:protein processing involved in protein targeting to mitochondrion"/>
    <property type="evidence" value="ECO:0007669"/>
    <property type="project" value="TreeGrafter"/>
</dbReference>
<evidence type="ECO:0000256" key="8">
    <source>
        <dbReference type="SAM" id="Phobius"/>
    </source>
</evidence>
<dbReference type="PROSITE" id="PS00760">
    <property type="entry name" value="SPASE_I_2"/>
    <property type="match status" value="1"/>
</dbReference>
<dbReference type="GO" id="GO:0004252">
    <property type="term" value="F:serine-type endopeptidase activity"/>
    <property type="evidence" value="ECO:0007669"/>
    <property type="project" value="InterPro"/>
</dbReference>
<feature type="active site" evidence="7">
    <location>
        <position position="94"/>
    </location>
</feature>
<feature type="active site" evidence="7">
    <location>
        <position position="50"/>
    </location>
</feature>
<keyword evidence="8" id="KW-1133">Transmembrane helix</keyword>
<feature type="domain" description="Peptidase S26" evidence="9">
    <location>
        <begin position="26"/>
        <end position="107"/>
    </location>
</feature>
<dbReference type="OrthoDB" id="308440at2759"/>
<dbReference type="InterPro" id="IPR019533">
    <property type="entry name" value="Peptidase_S26"/>
</dbReference>